<dbReference type="InterPro" id="IPR016035">
    <property type="entry name" value="Acyl_Trfase/lysoPLipase"/>
</dbReference>
<gene>
    <name evidence="9" type="ORF">JBF12_43025</name>
</gene>
<dbReference type="Pfam" id="PF00109">
    <property type="entry name" value="ketoacyl-synt"/>
    <property type="match status" value="1"/>
</dbReference>
<dbReference type="Gene3D" id="3.40.366.10">
    <property type="entry name" value="Malonyl-Coenzyme A Acyl Carrier Protein, domain 2"/>
    <property type="match status" value="2"/>
</dbReference>
<dbReference type="GO" id="GO:0016746">
    <property type="term" value="F:acyltransferase activity"/>
    <property type="evidence" value="ECO:0007669"/>
    <property type="project" value="UniProtKB-KW"/>
</dbReference>
<feature type="domain" description="Carrier" evidence="7">
    <location>
        <begin position="257"/>
        <end position="332"/>
    </location>
</feature>
<dbReference type="Pfam" id="PF16197">
    <property type="entry name" value="KAsynt_C_assoc"/>
    <property type="match status" value="1"/>
</dbReference>
<keyword evidence="5" id="KW-0511">Multifunctional enzyme</keyword>
<dbReference type="SUPFAM" id="SSF53901">
    <property type="entry name" value="Thiolase-like"/>
    <property type="match status" value="1"/>
</dbReference>
<reference evidence="9 10" key="1">
    <citation type="submission" date="2020-12" db="EMBL/GenBank/DDBJ databases">
        <authorList>
            <person name="Kusuma A.B."/>
            <person name="Nouioui I."/>
            <person name="Goodfellow M."/>
        </authorList>
    </citation>
    <scope>NUCLEOTIDE SEQUENCE [LARGE SCALE GENOMIC DNA]</scope>
    <source>
        <strain evidence="9 10">DSM 41764</strain>
    </source>
</reference>
<organism evidence="9 10">
    <name type="scientific">Streptomyces javensis</name>
    <dbReference type="NCBI Taxonomy" id="114698"/>
    <lineage>
        <taxon>Bacteria</taxon>
        <taxon>Bacillati</taxon>
        <taxon>Actinomycetota</taxon>
        <taxon>Actinomycetes</taxon>
        <taxon>Kitasatosporales</taxon>
        <taxon>Streptomycetaceae</taxon>
        <taxon>Streptomyces</taxon>
        <taxon>Streptomyces violaceusniger group</taxon>
    </lineage>
</organism>
<keyword evidence="1" id="KW-0596">Phosphopantetheine</keyword>
<feature type="non-terminal residue" evidence="9">
    <location>
        <position position="908"/>
    </location>
</feature>
<name>A0ABS0RQ70_9ACTN</name>
<dbReference type="InterPro" id="IPR050091">
    <property type="entry name" value="PKS_NRPS_Biosynth_Enz"/>
</dbReference>
<dbReference type="PROSITE" id="PS50075">
    <property type="entry name" value="CARRIER"/>
    <property type="match status" value="1"/>
</dbReference>
<evidence type="ECO:0000256" key="1">
    <source>
        <dbReference type="ARBA" id="ARBA00022450"/>
    </source>
</evidence>
<feature type="non-terminal residue" evidence="9">
    <location>
        <position position="1"/>
    </location>
</feature>
<dbReference type="Pfam" id="PF00550">
    <property type="entry name" value="PP-binding"/>
    <property type="match status" value="1"/>
</dbReference>
<comment type="caution">
    <text evidence="9">The sequence shown here is derived from an EMBL/GenBank/DDBJ whole genome shotgun (WGS) entry which is preliminary data.</text>
</comment>
<dbReference type="InterPro" id="IPR001227">
    <property type="entry name" value="Ac_transferase_dom_sf"/>
</dbReference>
<feature type="domain" description="Ketosynthase family 3 (KS3)" evidence="8">
    <location>
        <begin position="351"/>
        <end position="778"/>
    </location>
</feature>
<dbReference type="InterPro" id="IPR018201">
    <property type="entry name" value="Ketoacyl_synth_AS"/>
</dbReference>
<dbReference type="InterPro" id="IPR036736">
    <property type="entry name" value="ACP-like_sf"/>
</dbReference>
<keyword evidence="10" id="KW-1185">Reference proteome</keyword>
<dbReference type="SMART" id="SM01294">
    <property type="entry name" value="PKS_PP_betabranch"/>
    <property type="match status" value="1"/>
</dbReference>
<dbReference type="CDD" id="cd00833">
    <property type="entry name" value="PKS"/>
    <property type="match status" value="1"/>
</dbReference>
<dbReference type="InterPro" id="IPR032821">
    <property type="entry name" value="PKS_assoc"/>
</dbReference>
<dbReference type="PANTHER" id="PTHR43775">
    <property type="entry name" value="FATTY ACID SYNTHASE"/>
    <property type="match status" value="1"/>
</dbReference>
<dbReference type="SMART" id="SM00827">
    <property type="entry name" value="PKS_AT"/>
    <property type="match status" value="1"/>
</dbReference>
<dbReference type="InterPro" id="IPR016039">
    <property type="entry name" value="Thiolase-like"/>
</dbReference>
<dbReference type="SMART" id="SM00825">
    <property type="entry name" value="PKS_KS"/>
    <property type="match status" value="1"/>
</dbReference>
<evidence type="ECO:0000313" key="10">
    <source>
        <dbReference type="Proteomes" id="UP000638849"/>
    </source>
</evidence>
<dbReference type="SUPFAM" id="SSF47336">
    <property type="entry name" value="ACP-like"/>
    <property type="match status" value="1"/>
</dbReference>
<protein>
    <submittedName>
        <fullName evidence="9">Acyltransferase domain-containing protein</fullName>
    </submittedName>
</protein>
<sequence>RLGRWGGRLSVAAVNGPSAVVVSGDADALVELLAECEAEGVRARRVPVDYASHCAHVEAIEEELRQALAGVRPRSSSVPFYSTVTGGVLDTEELDAGYWYRNLRQTVRFDETVRALLADGFQVFIEASAHPVLTMGVEQTAEQHGSDVAAVGSLRRDEGGLDRFLTSVAEAYVGGASVDWTGTFAGTGASRIELPTYAFQRKRHWLDVRALPQPGPLTEADAIAPDDGSADHYSSATDAASLLRARLAPLNDAQRAEMLAELVRDQVATALGHEEPEAVDPGRTFKELGFDSLGAVDFRNRLNTTTGLRLSTTLLFDHPTPRALVRHLRDRLLGDDGREETASAPVGVAPDEPIAIVGMSCRYPGGVRSPEELWQLIASGGDAIGGFPADRGWDLSGLYDADPGRAGTTYTREGGFLYDAGDFDASFFGISPREALAMDPQQRLLLETSWEVFERAGIDPAGREKSRTGVFVGAMSQDYGPRMHDASDELQGYLLTGNTVSAASGRISYTMGFEGPAMTVDTACSSSLVALHLAVQSLRQGECALALAGGVTVMPTPGLFVEFSRQQGLAPDGRCKPFASAADGTGWAEGAGMLLLERLSDARRNGHQVLAVVRGSAINQDGASNGLTAPNGPSQQRVIRAALANAGLSPADVDAVEAHGTGTALGDPIEAEALLATYGRERSAEDRPLWLGSVKSNIGHTQAAAGVAGVMKMVLAMRHGVLPKSLHVDEPSPHVDWSAGAVELLTDAVAWPETGRSWRAGVSSFGISGTNAHVIVEQAPAEAGVAQPVDEGREAPASVPWVVSAKSEGALRAQAERLLSAVRGELGTDVSVVDVASSLVTTRSVFEHRAVVLAGEREGFVAGLEALVDGVPAAGVVRGSVVPGKLAVLFSGQGSQRVGMGLGLGEAF</sequence>
<dbReference type="SUPFAM" id="SSF52151">
    <property type="entry name" value="FabD/lysophospholipase-like"/>
    <property type="match status" value="1"/>
</dbReference>
<dbReference type="Proteomes" id="UP000638849">
    <property type="component" value="Unassembled WGS sequence"/>
</dbReference>
<dbReference type="InterPro" id="IPR020841">
    <property type="entry name" value="PKS_Beta-ketoAc_synthase_dom"/>
</dbReference>
<dbReference type="EMBL" id="JAEEAQ010000920">
    <property type="protein sequence ID" value="MBI0319625.1"/>
    <property type="molecule type" value="Genomic_DNA"/>
</dbReference>
<dbReference type="InterPro" id="IPR014043">
    <property type="entry name" value="Acyl_transferase_dom"/>
</dbReference>
<dbReference type="Gene3D" id="1.10.1200.10">
    <property type="entry name" value="ACP-like"/>
    <property type="match status" value="1"/>
</dbReference>
<dbReference type="InterPro" id="IPR016036">
    <property type="entry name" value="Malonyl_transacylase_ACP-bd"/>
</dbReference>
<dbReference type="Gene3D" id="3.30.70.3290">
    <property type="match status" value="2"/>
</dbReference>
<dbReference type="SMART" id="SM00823">
    <property type="entry name" value="PKS_PP"/>
    <property type="match status" value="1"/>
</dbReference>
<dbReference type="Pfam" id="PF02801">
    <property type="entry name" value="Ketoacyl-synt_C"/>
    <property type="match status" value="1"/>
</dbReference>
<keyword evidence="4" id="KW-0045">Antibiotic biosynthesis</keyword>
<evidence type="ECO:0000256" key="6">
    <source>
        <dbReference type="ARBA" id="ARBA00023315"/>
    </source>
</evidence>
<dbReference type="Gene3D" id="3.40.47.10">
    <property type="match status" value="1"/>
</dbReference>
<keyword evidence="3" id="KW-0808">Transferase</keyword>
<evidence type="ECO:0000256" key="5">
    <source>
        <dbReference type="ARBA" id="ARBA00023268"/>
    </source>
</evidence>
<evidence type="ECO:0000256" key="4">
    <source>
        <dbReference type="ARBA" id="ARBA00023194"/>
    </source>
</evidence>
<dbReference type="InterPro" id="IPR014030">
    <property type="entry name" value="Ketoacyl_synth_N"/>
</dbReference>
<evidence type="ECO:0000259" key="8">
    <source>
        <dbReference type="PROSITE" id="PS52004"/>
    </source>
</evidence>
<keyword evidence="6 9" id="KW-0012">Acyltransferase</keyword>
<evidence type="ECO:0000256" key="3">
    <source>
        <dbReference type="ARBA" id="ARBA00022679"/>
    </source>
</evidence>
<proteinExistence type="predicted"/>
<evidence type="ECO:0000259" key="7">
    <source>
        <dbReference type="PROSITE" id="PS50075"/>
    </source>
</evidence>
<dbReference type="InterPro" id="IPR020806">
    <property type="entry name" value="PKS_PP-bd"/>
</dbReference>
<dbReference type="InterPro" id="IPR009081">
    <property type="entry name" value="PP-bd_ACP"/>
</dbReference>
<dbReference type="PROSITE" id="PS00606">
    <property type="entry name" value="KS3_1"/>
    <property type="match status" value="1"/>
</dbReference>
<evidence type="ECO:0000313" key="9">
    <source>
        <dbReference type="EMBL" id="MBI0319625.1"/>
    </source>
</evidence>
<dbReference type="PROSITE" id="PS52004">
    <property type="entry name" value="KS3_2"/>
    <property type="match status" value="1"/>
</dbReference>
<evidence type="ECO:0000256" key="2">
    <source>
        <dbReference type="ARBA" id="ARBA00022553"/>
    </source>
</evidence>
<keyword evidence="2" id="KW-0597">Phosphoprotein</keyword>
<dbReference type="SUPFAM" id="SSF55048">
    <property type="entry name" value="Probable ACP-binding domain of malonyl-CoA ACP transacylase"/>
    <property type="match status" value="1"/>
</dbReference>
<dbReference type="Pfam" id="PF00698">
    <property type="entry name" value="Acyl_transf_1"/>
    <property type="match status" value="1"/>
</dbReference>
<accession>A0ABS0RQ70</accession>
<dbReference type="PANTHER" id="PTHR43775:SF51">
    <property type="entry name" value="INACTIVE PHENOLPHTHIOCEROL SYNTHESIS POLYKETIDE SYNTHASE TYPE I PKS1-RELATED"/>
    <property type="match status" value="1"/>
</dbReference>
<dbReference type="InterPro" id="IPR014031">
    <property type="entry name" value="Ketoacyl_synth_C"/>
</dbReference>